<dbReference type="EMBL" id="HACG01011099">
    <property type="protein sequence ID" value="CEK57964.1"/>
    <property type="molecule type" value="Transcribed_RNA"/>
</dbReference>
<feature type="non-terminal residue" evidence="1">
    <location>
        <position position="1"/>
    </location>
</feature>
<evidence type="ECO:0000313" key="1">
    <source>
        <dbReference type="EMBL" id="CEK57964.1"/>
    </source>
</evidence>
<protein>
    <submittedName>
        <fullName evidence="1">Uncharacterized protein</fullName>
    </submittedName>
</protein>
<name>A0A0B6YNZ8_9EUPU</name>
<feature type="non-terminal residue" evidence="1">
    <location>
        <position position="70"/>
    </location>
</feature>
<proteinExistence type="predicted"/>
<sequence length="70" mass="7964">RISKDFLSEIQKLQSPHSPSDVAALVNGHISDQPQSNYVIAPTKTSNEIPPVKDEPVYMVHTMQRLWDDY</sequence>
<gene>
    <name evidence="1" type="primary">ORF31594</name>
</gene>
<reference evidence="1" key="1">
    <citation type="submission" date="2014-12" db="EMBL/GenBank/DDBJ databases">
        <title>Insight into the proteome of Arion vulgaris.</title>
        <authorList>
            <person name="Aradska J."/>
            <person name="Bulat T."/>
            <person name="Smidak R."/>
            <person name="Sarate P."/>
            <person name="Gangsoo J."/>
            <person name="Sialana F."/>
            <person name="Bilban M."/>
            <person name="Lubec G."/>
        </authorList>
    </citation>
    <scope>NUCLEOTIDE SEQUENCE</scope>
    <source>
        <tissue evidence="1">Skin</tissue>
    </source>
</reference>
<dbReference type="AlphaFoldDB" id="A0A0B6YNZ8"/>
<accession>A0A0B6YNZ8</accession>
<organism evidence="1">
    <name type="scientific">Arion vulgaris</name>
    <dbReference type="NCBI Taxonomy" id="1028688"/>
    <lineage>
        <taxon>Eukaryota</taxon>
        <taxon>Metazoa</taxon>
        <taxon>Spiralia</taxon>
        <taxon>Lophotrochozoa</taxon>
        <taxon>Mollusca</taxon>
        <taxon>Gastropoda</taxon>
        <taxon>Heterobranchia</taxon>
        <taxon>Euthyneura</taxon>
        <taxon>Panpulmonata</taxon>
        <taxon>Eupulmonata</taxon>
        <taxon>Stylommatophora</taxon>
        <taxon>Helicina</taxon>
        <taxon>Arionoidea</taxon>
        <taxon>Arionidae</taxon>
        <taxon>Arion</taxon>
    </lineage>
</organism>